<keyword evidence="4" id="KW-0805">Transcription regulation</keyword>
<dbReference type="PANTHER" id="PTHR43874:SF95">
    <property type="entry name" value="TWO-COMPONENT RESPONSE REGULATOR-LIKE APRR5"/>
    <property type="match status" value="1"/>
</dbReference>
<gene>
    <name evidence="13" type="ORF">DH2020_036888</name>
</gene>
<dbReference type="PROSITE" id="PS51017">
    <property type="entry name" value="CCT"/>
    <property type="match status" value="1"/>
</dbReference>
<keyword evidence="14" id="KW-1185">Reference proteome</keyword>
<organism evidence="13 14">
    <name type="scientific">Rehmannia glutinosa</name>
    <name type="common">Chinese foxglove</name>
    <dbReference type="NCBI Taxonomy" id="99300"/>
    <lineage>
        <taxon>Eukaryota</taxon>
        <taxon>Viridiplantae</taxon>
        <taxon>Streptophyta</taxon>
        <taxon>Embryophyta</taxon>
        <taxon>Tracheophyta</taxon>
        <taxon>Spermatophyta</taxon>
        <taxon>Magnoliopsida</taxon>
        <taxon>eudicotyledons</taxon>
        <taxon>Gunneridae</taxon>
        <taxon>Pentapetalae</taxon>
        <taxon>asterids</taxon>
        <taxon>lamiids</taxon>
        <taxon>Lamiales</taxon>
        <taxon>Orobanchaceae</taxon>
        <taxon>Rehmannieae</taxon>
        <taxon>Rehmannia</taxon>
    </lineage>
</organism>
<evidence type="ECO:0000256" key="5">
    <source>
        <dbReference type="ARBA" id="ARBA00023108"/>
    </source>
</evidence>
<feature type="domain" description="Response regulatory" evidence="11">
    <location>
        <begin position="53"/>
        <end position="171"/>
    </location>
</feature>
<feature type="region of interest" description="Disordered" evidence="10">
    <location>
        <begin position="427"/>
        <end position="457"/>
    </location>
</feature>
<evidence type="ECO:0000313" key="14">
    <source>
        <dbReference type="Proteomes" id="UP001318860"/>
    </source>
</evidence>
<evidence type="ECO:0000256" key="1">
    <source>
        <dbReference type="ARBA" id="ARBA00004123"/>
    </source>
</evidence>
<dbReference type="Gene3D" id="3.40.50.2300">
    <property type="match status" value="1"/>
</dbReference>
<feature type="region of interest" description="Disordered" evidence="10">
    <location>
        <begin position="632"/>
        <end position="662"/>
    </location>
</feature>
<dbReference type="InterPro" id="IPR001789">
    <property type="entry name" value="Sig_transdc_resp-reg_receiver"/>
</dbReference>
<comment type="subcellular location">
    <subcellularLocation>
        <location evidence="1 9">Nucleus</location>
    </subcellularLocation>
</comment>
<evidence type="ECO:0000313" key="13">
    <source>
        <dbReference type="EMBL" id="KAK6129372.1"/>
    </source>
</evidence>
<dbReference type="EMBL" id="JABTTQ020001655">
    <property type="protein sequence ID" value="KAK6129372.1"/>
    <property type="molecule type" value="Genomic_DNA"/>
</dbReference>
<protein>
    <recommendedName>
        <fullName evidence="15">Two-component response regulator-like protein</fullName>
    </recommendedName>
</protein>
<dbReference type="Proteomes" id="UP001318860">
    <property type="component" value="Unassembled WGS sequence"/>
</dbReference>
<feature type="domain" description="CCT" evidence="12">
    <location>
        <begin position="606"/>
        <end position="648"/>
    </location>
</feature>
<dbReference type="CDD" id="cd17582">
    <property type="entry name" value="psREC_PRR"/>
    <property type="match status" value="1"/>
</dbReference>
<dbReference type="PANTHER" id="PTHR43874">
    <property type="entry name" value="TWO-COMPONENT RESPONSE REGULATOR"/>
    <property type="match status" value="1"/>
</dbReference>
<dbReference type="Pfam" id="PF06203">
    <property type="entry name" value="CCT"/>
    <property type="match status" value="1"/>
</dbReference>
<dbReference type="SUPFAM" id="SSF52172">
    <property type="entry name" value="CheY-like"/>
    <property type="match status" value="1"/>
</dbReference>
<evidence type="ECO:0000256" key="4">
    <source>
        <dbReference type="ARBA" id="ARBA00023015"/>
    </source>
</evidence>
<proteinExistence type="inferred from homology"/>
<comment type="caution">
    <text evidence="8">Lacks conserved residue(s) required for the propagation of feature annotation.</text>
</comment>
<keyword evidence="5" id="KW-0090">Biological rhythms</keyword>
<evidence type="ECO:0000256" key="6">
    <source>
        <dbReference type="ARBA" id="ARBA00023163"/>
    </source>
</evidence>
<reference evidence="13 14" key="1">
    <citation type="journal article" date="2021" name="Comput. Struct. Biotechnol. J.">
        <title>De novo genome assembly of the potent medicinal plant Rehmannia glutinosa using nanopore technology.</title>
        <authorList>
            <person name="Ma L."/>
            <person name="Dong C."/>
            <person name="Song C."/>
            <person name="Wang X."/>
            <person name="Zheng X."/>
            <person name="Niu Y."/>
            <person name="Chen S."/>
            <person name="Feng W."/>
        </authorList>
    </citation>
    <scope>NUCLEOTIDE SEQUENCE [LARGE SCALE GENOMIC DNA]</scope>
    <source>
        <strain evidence="13">DH-2019</strain>
    </source>
</reference>
<dbReference type="InterPro" id="IPR010402">
    <property type="entry name" value="CCT_domain"/>
</dbReference>
<comment type="similarity">
    <text evidence="2">Belongs to the ARR-like family.</text>
</comment>
<feature type="compositionally biased region" description="Polar residues" evidence="10">
    <location>
        <begin position="427"/>
        <end position="436"/>
    </location>
</feature>
<dbReference type="SMART" id="SM00448">
    <property type="entry name" value="REC"/>
    <property type="match status" value="1"/>
</dbReference>
<evidence type="ECO:0000259" key="11">
    <source>
        <dbReference type="PROSITE" id="PS50110"/>
    </source>
</evidence>
<evidence type="ECO:0000256" key="9">
    <source>
        <dbReference type="PROSITE-ProRule" id="PRU00357"/>
    </source>
</evidence>
<keyword evidence="6" id="KW-0804">Transcription</keyword>
<evidence type="ECO:0008006" key="15">
    <source>
        <dbReference type="Google" id="ProtNLM"/>
    </source>
</evidence>
<feature type="region of interest" description="Disordered" evidence="10">
    <location>
        <begin position="1"/>
        <end position="31"/>
    </location>
</feature>
<comment type="caution">
    <text evidence="13">The sequence shown here is derived from an EMBL/GenBank/DDBJ whole genome shotgun (WGS) entry which is preliminary data.</text>
</comment>
<sequence>MGEVVVSTENEIKEKEVKKNSTADGGGAAAETAAGNSTSVVRWERFLPNMAVRVLLVEADDSTRQIVAALLRKCSYKVAAVADGLKAWELLKGRPHNIDLILTEVELPSVSGYALLTLIMEHDICKNIPVIMMSWHDSVSTVYKCMLRGAADFLVKPVRKNELRNLWQHVWRRQASSGSGPGPPDESLAQQKIEATAENNAVSNHSSGYMACVQRNRECIERGSDAQSSCTKPELEAEGADIEHVRSLSQPDAAKCPSDDLYIYTHEEFHQESRKTRAHDNETEGNFLSLRLLCHSFMLSAFMLIMSSVILKSEFQDKKSDDELEQVNNVICQNYENNNDNNNVAENSSREAIDLIGAFDNYLKGTFESPVSNASANKFDVSPPLDLSLRRSHPSCSVNQVNDETRRLNHSDASAFSRYINKPFQARNSVSSSTCNQHKDRETNPEKQLSNHTPDYNFDTPKLISVATFPYPQQREISQPIPVKGVRFENTINGFVSITPQMYSPCNVNPSQSCPQSHPFYHPLDGQHSISHQTLDRRISNTNTIDQTDDRQGHKMENFEDRDYFSPTNDQSGNSSFYNGNSNVKINNDEEGFVVQEGACNRSMLREAALNKFRQKRKDRCFEKKVRYESRKKLAEQRPRVKGQFVRQLPNDPNQLGSSSAS</sequence>
<dbReference type="Pfam" id="PF00072">
    <property type="entry name" value="Response_reg"/>
    <property type="match status" value="1"/>
</dbReference>
<evidence type="ECO:0000256" key="2">
    <source>
        <dbReference type="ARBA" id="ARBA00010330"/>
    </source>
</evidence>
<keyword evidence="3" id="KW-0902">Two-component regulatory system</keyword>
<evidence type="ECO:0000256" key="3">
    <source>
        <dbReference type="ARBA" id="ARBA00023012"/>
    </source>
</evidence>
<dbReference type="PROSITE" id="PS50110">
    <property type="entry name" value="RESPONSE_REGULATORY"/>
    <property type="match status" value="1"/>
</dbReference>
<dbReference type="InterPro" id="IPR011006">
    <property type="entry name" value="CheY-like_superfamily"/>
</dbReference>
<accession>A0ABR0V5P4</accession>
<feature type="compositionally biased region" description="Basic and acidic residues" evidence="10">
    <location>
        <begin position="10"/>
        <end position="21"/>
    </location>
</feature>
<name>A0ABR0V5P4_REHGL</name>
<evidence type="ECO:0000256" key="10">
    <source>
        <dbReference type="SAM" id="MobiDB-lite"/>
    </source>
</evidence>
<keyword evidence="7 9" id="KW-0539">Nucleus</keyword>
<evidence type="ECO:0000256" key="7">
    <source>
        <dbReference type="ARBA" id="ARBA00023242"/>
    </source>
</evidence>
<feature type="compositionally biased region" description="Polar residues" evidence="10">
    <location>
        <begin position="651"/>
        <end position="662"/>
    </location>
</feature>
<evidence type="ECO:0000256" key="8">
    <source>
        <dbReference type="PROSITE-ProRule" id="PRU00169"/>
    </source>
</evidence>
<evidence type="ECO:0000259" key="12">
    <source>
        <dbReference type="PROSITE" id="PS51017"/>
    </source>
</evidence>
<dbReference type="InterPro" id="IPR045279">
    <property type="entry name" value="ARR-like"/>
</dbReference>